<name>A0A0L7LEK3_OPEBR</name>
<evidence type="ECO:0000313" key="8">
    <source>
        <dbReference type="Proteomes" id="UP000037510"/>
    </source>
</evidence>
<feature type="domain" description="GB1/RHD3-type G" evidence="6">
    <location>
        <begin position="37"/>
        <end position="307"/>
    </location>
</feature>
<keyword evidence="2" id="KW-0378">Hydrolase</keyword>
<protein>
    <submittedName>
        <fullName evidence="7">Atlastin-1</fullName>
    </submittedName>
</protein>
<accession>A0A0L7LEK3</accession>
<keyword evidence="3" id="KW-0342">GTP-binding</keyword>
<keyword evidence="8" id="KW-1185">Reference proteome</keyword>
<dbReference type="PROSITE" id="PS51715">
    <property type="entry name" value="G_GB1_RHD3"/>
    <property type="match status" value="1"/>
</dbReference>
<evidence type="ECO:0000256" key="1">
    <source>
        <dbReference type="ARBA" id="ARBA00022741"/>
    </source>
</evidence>
<evidence type="ECO:0000259" key="6">
    <source>
        <dbReference type="PROSITE" id="PS51715"/>
    </source>
</evidence>
<evidence type="ECO:0000256" key="3">
    <source>
        <dbReference type="ARBA" id="ARBA00023134"/>
    </source>
</evidence>
<gene>
    <name evidence="7" type="ORF">OBRU01_10423</name>
</gene>
<dbReference type="Gene3D" id="1.20.58.420">
    <property type="entry name" value="AHSP"/>
    <property type="match status" value="2"/>
</dbReference>
<dbReference type="InterPro" id="IPR015894">
    <property type="entry name" value="Guanylate-bd_N"/>
</dbReference>
<reference evidence="7 8" key="1">
    <citation type="journal article" date="2015" name="Genome Biol. Evol.">
        <title>The genome of winter moth (Operophtera brumata) provides a genomic perspective on sexual dimorphism and phenology.</title>
        <authorList>
            <person name="Derks M.F."/>
            <person name="Smit S."/>
            <person name="Salis L."/>
            <person name="Schijlen E."/>
            <person name="Bossers A."/>
            <person name="Mateman C."/>
            <person name="Pijl A.S."/>
            <person name="de Ridder D."/>
            <person name="Groenen M.A."/>
            <person name="Visser M.E."/>
            <person name="Megens H.J."/>
        </authorList>
    </citation>
    <scope>NUCLEOTIDE SEQUENCE [LARGE SCALE GENOMIC DNA]</scope>
    <source>
        <strain evidence="7">WM2013NL</strain>
        <tissue evidence="7">Head and thorax</tissue>
    </source>
</reference>
<evidence type="ECO:0000256" key="5">
    <source>
        <dbReference type="SAM" id="Coils"/>
    </source>
</evidence>
<dbReference type="AlphaFoldDB" id="A0A0L7LEK3"/>
<keyword evidence="1" id="KW-0547">Nucleotide-binding</keyword>
<evidence type="ECO:0000313" key="7">
    <source>
        <dbReference type="EMBL" id="KOB73820.1"/>
    </source>
</evidence>
<proteinExistence type="inferred from homology"/>
<evidence type="ECO:0000256" key="2">
    <source>
        <dbReference type="ARBA" id="ARBA00022801"/>
    </source>
</evidence>
<dbReference type="GO" id="GO:0005525">
    <property type="term" value="F:GTP binding"/>
    <property type="evidence" value="ECO:0007669"/>
    <property type="project" value="UniProtKB-KW"/>
</dbReference>
<dbReference type="EMBL" id="JTDY01001458">
    <property type="protein sequence ID" value="KOB73820.1"/>
    <property type="molecule type" value="Genomic_DNA"/>
</dbReference>
<dbReference type="GO" id="GO:0003924">
    <property type="term" value="F:GTPase activity"/>
    <property type="evidence" value="ECO:0007669"/>
    <property type="project" value="InterPro"/>
</dbReference>
<sequence length="747" mass="84703">MTELGHGVQVVTVDDDHSYQLNEVELEKILMSEKIKELPVAVVSVAGAYRGGKSFLLNFFLRYLSSPPSARQDGSWLGEESEPLTGFSWRGGSERNTTGILMWSEPFVIRISSGEKVAVLLMDTQGTFDSTSTVRDCSTIFALSTLLSSTQIYNLKDNIKEDDLQNLQLFTDYGALMKNQTGKAFQVLEFLIRDWQNPWEYQYGHVGGDSYLENKLKIAKKQPRELQELRTHIRGSFDKVTCFLMPHPGLGVTNPSFKGKISEIGLDFRNALKELASSIFSSETLSMKLLGGQPVKSRELYSYFKSYMSIFNSDTIPTPTTIFKATSEAGLLMAFNEARGQFEKNMGLACGLEAPSMPAVEVIDLHQRELAAARATFNAKKLLGDREVIETKLEELNTELNNRRREFIEINASKTMKAILKGIAAYEGAIATVTQGRQLCVHANDLKNIHKDAVEVALKAFGENRKIKQGQKDTDKDKLAGDLESKYTVLRLTNIQNNDSIIVEIKTEYFLYMVTQCNKEPKLSNEAFEEEHKKALARALDEFNSRRILPNVYTGDPFKYKLEQGILLQFSQLQQINVSNNKGSFQLALMVYNESILTLSEMRKHCLHPDDLKSDHENAMCQALLTYRNNTTNNDTCSIGFNESNKDEALLHSIFKNRYEAMADINATANEAAKETAFQAYKKKYDDLSDHWYWAFQSWDTAKKYHNEALAVGLEAFYGKRRDRNYHDSDSYLSDLTSRCEKYYLDS</sequence>
<keyword evidence="5" id="KW-0175">Coiled coil</keyword>
<dbReference type="Pfam" id="PF02263">
    <property type="entry name" value="GBP"/>
    <property type="match status" value="1"/>
</dbReference>
<dbReference type="Proteomes" id="UP000037510">
    <property type="component" value="Unassembled WGS sequence"/>
</dbReference>
<organism evidence="7 8">
    <name type="scientific">Operophtera brumata</name>
    <name type="common">Winter moth</name>
    <name type="synonym">Phalaena brumata</name>
    <dbReference type="NCBI Taxonomy" id="104452"/>
    <lineage>
        <taxon>Eukaryota</taxon>
        <taxon>Metazoa</taxon>
        <taxon>Ecdysozoa</taxon>
        <taxon>Arthropoda</taxon>
        <taxon>Hexapoda</taxon>
        <taxon>Insecta</taxon>
        <taxon>Pterygota</taxon>
        <taxon>Neoptera</taxon>
        <taxon>Endopterygota</taxon>
        <taxon>Lepidoptera</taxon>
        <taxon>Glossata</taxon>
        <taxon>Ditrysia</taxon>
        <taxon>Geometroidea</taxon>
        <taxon>Geometridae</taxon>
        <taxon>Larentiinae</taxon>
        <taxon>Operophtera</taxon>
    </lineage>
</organism>
<dbReference type="InterPro" id="IPR027417">
    <property type="entry name" value="P-loop_NTPase"/>
</dbReference>
<dbReference type="Gene3D" id="3.40.50.300">
    <property type="entry name" value="P-loop containing nucleotide triphosphate hydrolases"/>
    <property type="match status" value="1"/>
</dbReference>
<comment type="similarity">
    <text evidence="4">Belongs to the TRAFAC class dynamin-like GTPase superfamily. GB1/RHD3 GTPase family.</text>
</comment>
<feature type="coiled-coil region" evidence="5">
    <location>
        <begin position="379"/>
        <end position="413"/>
    </location>
</feature>
<dbReference type="CDD" id="cd01851">
    <property type="entry name" value="GBP"/>
    <property type="match status" value="1"/>
</dbReference>
<dbReference type="PANTHER" id="PTHR10751">
    <property type="entry name" value="GUANYLATE BINDING PROTEIN"/>
    <property type="match status" value="1"/>
</dbReference>
<dbReference type="InterPro" id="IPR036543">
    <property type="entry name" value="Guanylate-bd_C_sf"/>
</dbReference>
<dbReference type="SUPFAM" id="SSF48340">
    <property type="entry name" value="Interferon-induced guanylate-binding protein 1 (GBP1), C-terminal domain"/>
    <property type="match status" value="1"/>
</dbReference>
<dbReference type="SUPFAM" id="SSF52540">
    <property type="entry name" value="P-loop containing nucleoside triphosphate hydrolases"/>
    <property type="match status" value="1"/>
</dbReference>
<evidence type="ECO:0000256" key="4">
    <source>
        <dbReference type="PROSITE-ProRule" id="PRU01052"/>
    </source>
</evidence>
<comment type="caution">
    <text evidence="7">The sequence shown here is derived from an EMBL/GenBank/DDBJ whole genome shotgun (WGS) entry which is preliminary data.</text>
</comment>
<dbReference type="InterPro" id="IPR030386">
    <property type="entry name" value="G_GB1_RHD3_dom"/>
</dbReference>